<dbReference type="SUPFAM" id="SSF53822">
    <property type="entry name" value="Periplasmic binding protein-like I"/>
    <property type="match status" value="1"/>
</dbReference>
<feature type="coiled-coil region" evidence="4">
    <location>
        <begin position="399"/>
        <end position="426"/>
    </location>
</feature>
<reference evidence="6 7" key="1">
    <citation type="journal article" date="2021" name="Microbiol. Resour. Announc.">
        <title>Complete Genome Sequences of Three Human Oral Treponema parvum Isolates.</title>
        <authorList>
            <person name="Zeng H."/>
            <person name="Watt R.M."/>
        </authorList>
    </citation>
    <scope>NUCLEOTIDE SEQUENCE [LARGE SCALE GENOMIC DNA]</scope>
    <source>
        <strain evidence="6 7">ATCC 700770</strain>
    </source>
</reference>
<protein>
    <submittedName>
        <fullName evidence="6">Substrate-binding domain-containing protein</fullName>
    </submittedName>
</protein>
<dbReference type="Gene3D" id="1.10.10.60">
    <property type="entry name" value="Homeodomain-like"/>
    <property type="match status" value="2"/>
</dbReference>
<evidence type="ECO:0000256" key="3">
    <source>
        <dbReference type="ARBA" id="ARBA00023163"/>
    </source>
</evidence>
<dbReference type="PROSITE" id="PS01124">
    <property type="entry name" value="HTH_ARAC_FAMILY_2"/>
    <property type="match status" value="1"/>
</dbReference>
<keyword evidence="7" id="KW-1185">Reference proteome</keyword>
<dbReference type="InterPro" id="IPR020449">
    <property type="entry name" value="Tscrpt_reg_AraC-type_HTH"/>
</dbReference>
<sequence>MNKKRIGFILASIHSGSGDQVCSELIKQAVRFKTTFYIFPGGRLKATQNSEWLRNSVYRLANTKTLDGLISWASALGGALPLQELIEFHKNIEPLPFVTISQKIEGHSCVNFDAYSGMCSLIDHFLKVHRITKIAFLRGPENHVSADDRYRAFCDTLQKAGVSVKDSPLVSDPFEWRSGKDAIIQLCEKRRLLPGKDFSALVSASDLMTLDAIEYLQNKGYSSPDDFLAAGFNDVSKTRRLRSALTTVHMPYKAMGMNSFKLILNEITDAPRAKKDVLLPAPLVVRESCGCPSLIKHALNPMSAKDDLPEAQVSKEGLIERLSELFYLDKAEGRTFLEPMINALYAKNSRLFFNLFEELLETFYKDETDMRLIYRAIGIIKISKNIDPDYVASIEKDIFIALGQAAERYQEEIKSMREERNKVLDELKCELISKHSVKELSEALKKYLPRIGIHSAASVIYQTKDVSRLLSGFSKNRIFEEEEFSPDEIVPPRLISAFSQDVFMVQPMFAGNKAIGHFICSVPFFDGALFEDLRSVLSSAFSGIFLFNELTAARKAAEEAEQAKTKFFAAVGSDLSNPLSEIKSDASRLKVLLKQKELIPDQIKNIVERLEKNIEAQQKKTDLIVELTRFQSNEIVFNNTLFHPAALFPAALFKGRPVQIPRENPHKKEESPFAASDLPILFGDKERIKQALLLIAENFHFKLEQCKLKKTSKGLKIVMPISEKAFTGPTAELPGVMLANQIFFMQDCEFVKNKDPCEILFYWPFFSCSPRKSSLKNPSENVFDGVPRSEPENGGRYAAHDATTPGAAVFAPNTAQINAVQASDKIKAAASQKEEPFEWKFREKTEDENRRIYEMFVKKDFMKRPFLCYADPEDGDLEKSNNFLSFFERKLKIAERPVLFINCPEDMEKKWELSFTVIRIKTEDAPNTLSDTQNIKKQIVKLNPLLIVMNEINTDMIDFIRNNPSTELSPIIIAPDKIEASPRIDEALGFQKLILCNLCVASSREFGNRVKALLSGDHMLSPNTAGFVKKTLIYFNAHGCEYISRWKIAEAVHTSEDYLTRIFHRELGLSPWEYLNIYRIHIACARLRKTDESILTIAEKSGFQDQAYFCRVFKKVMGTTPGHYRKGICAF</sequence>
<dbReference type="GO" id="GO:0003700">
    <property type="term" value="F:DNA-binding transcription factor activity"/>
    <property type="evidence" value="ECO:0007669"/>
    <property type="project" value="InterPro"/>
</dbReference>
<dbReference type="Gene3D" id="3.40.50.2300">
    <property type="match status" value="2"/>
</dbReference>
<dbReference type="PANTHER" id="PTHR30146">
    <property type="entry name" value="LACI-RELATED TRANSCRIPTIONAL REPRESSOR"/>
    <property type="match status" value="1"/>
</dbReference>
<dbReference type="PANTHER" id="PTHR30146:SF24">
    <property type="entry name" value="XYLOSE OPERON REGULATORY PROTEIN"/>
    <property type="match status" value="1"/>
</dbReference>
<dbReference type="Proteomes" id="UP000671908">
    <property type="component" value="Chromosome"/>
</dbReference>
<dbReference type="CDD" id="cd06267">
    <property type="entry name" value="PBP1_LacI_sugar_binding-like"/>
    <property type="match status" value="1"/>
</dbReference>
<dbReference type="RefSeq" id="WP_210119518.1">
    <property type="nucleotide sequence ID" value="NZ_CP054142.1"/>
</dbReference>
<dbReference type="PRINTS" id="PR00032">
    <property type="entry name" value="HTHARAC"/>
</dbReference>
<keyword evidence="3" id="KW-0804">Transcription</keyword>
<evidence type="ECO:0000256" key="4">
    <source>
        <dbReference type="SAM" id="Coils"/>
    </source>
</evidence>
<keyword evidence="1" id="KW-0805">Transcription regulation</keyword>
<dbReference type="InterPro" id="IPR009057">
    <property type="entry name" value="Homeodomain-like_sf"/>
</dbReference>
<gene>
    <name evidence="6" type="ORF">HRQ91_10650</name>
</gene>
<dbReference type="SMART" id="SM00342">
    <property type="entry name" value="HTH_ARAC"/>
    <property type="match status" value="1"/>
</dbReference>
<dbReference type="SUPFAM" id="SSF47384">
    <property type="entry name" value="Homodimeric domain of signal transducing histidine kinase"/>
    <property type="match status" value="1"/>
</dbReference>
<evidence type="ECO:0000259" key="5">
    <source>
        <dbReference type="PROSITE" id="PS01124"/>
    </source>
</evidence>
<organism evidence="6 7">
    <name type="scientific">Treponema parvum</name>
    <dbReference type="NCBI Taxonomy" id="138851"/>
    <lineage>
        <taxon>Bacteria</taxon>
        <taxon>Pseudomonadati</taxon>
        <taxon>Spirochaetota</taxon>
        <taxon>Spirochaetia</taxon>
        <taxon>Spirochaetales</taxon>
        <taxon>Treponemataceae</taxon>
        <taxon>Treponema</taxon>
    </lineage>
</organism>
<evidence type="ECO:0000256" key="1">
    <source>
        <dbReference type="ARBA" id="ARBA00023015"/>
    </source>
</evidence>
<dbReference type="InterPro" id="IPR046335">
    <property type="entry name" value="LacI/GalR-like_sensor"/>
</dbReference>
<keyword evidence="2" id="KW-0238">DNA-binding</keyword>
<accession>A0A975IG57</accession>
<dbReference type="Gene3D" id="1.10.287.130">
    <property type="match status" value="1"/>
</dbReference>
<feature type="domain" description="HTH araC/xylS-type" evidence="5">
    <location>
        <begin position="1029"/>
        <end position="1127"/>
    </location>
</feature>
<dbReference type="EMBL" id="CP054142">
    <property type="protein sequence ID" value="QTQ14879.1"/>
    <property type="molecule type" value="Genomic_DNA"/>
</dbReference>
<dbReference type="PROSITE" id="PS00041">
    <property type="entry name" value="HTH_ARAC_FAMILY_1"/>
    <property type="match status" value="1"/>
</dbReference>
<dbReference type="GO" id="GO:0000155">
    <property type="term" value="F:phosphorelay sensor kinase activity"/>
    <property type="evidence" value="ECO:0007669"/>
    <property type="project" value="InterPro"/>
</dbReference>
<dbReference type="InterPro" id="IPR018062">
    <property type="entry name" value="HTH_AraC-typ_CS"/>
</dbReference>
<dbReference type="InterPro" id="IPR028082">
    <property type="entry name" value="Peripla_BP_I"/>
</dbReference>
<evidence type="ECO:0000313" key="7">
    <source>
        <dbReference type="Proteomes" id="UP000671908"/>
    </source>
</evidence>
<proteinExistence type="predicted"/>
<evidence type="ECO:0000256" key="2">
    <source>
        <dbReference type="ARBA" id="ARBA00023125"/>
    </source>
</evidence>
<keyword evidence="4" id="KW-0175">Coiled coil</keyword>
<dbReference type="KEGG" id="tpav:HRQ91_10650"/>
<evidence type="ECO:0000313" key="6">
    <source>
        <dbReference type="EMBL" id="QTQ14879.1"/>
    </source>
</evidence>
<dbReference type="InterPro" id="IPR018060">
    <property type="entry name" value="HTH_AraC"/>
</dbReference>
<dbReference type="Pfam" id="PF12833">
    <property type="entry name" value="HTH_18"/>
    <property type="match status" value="1"/>
</dbReference>
<name>A0A975IG57_9SPIR</name>
<dbReference type="SUPFAM" id="SSF46689">
    <property type="entry name" value="Homeodomain-like"/>
    <property type="match status" value="1"/>
</dbReference>
<dbReference type="Pfam" id="PF13377">
    <property type="entry name" value="Peripla_BP_3"/>
    <property type="match status" value="1"/>
</dbReference>
<dbReference type="InterPro" id="IPR036097">
    <property type="entry name" value="HisK_dim/P_sf"/>
</dbReference>
<dbReference type="GO" id="GO:0000976">
    <property type="term" value="F:transcription cis-regulatory region binding"/>
    <property type="evidence" value="ECO:0007669"/>
    <property type="project" value="TreeGrafter"/>
</dbReference>
<dbReference type="AlphaFoldDB" id="A0A975IG57"/>